<dbReference type="GO" id="GO:0032506">
    <property type="term" value="P:cytokinetic process"/>
    <property type="evidence" value="ECO:0007669"/>
    <property type="project" value="TreeGrafter"/>
</dbReference>
<proteinExistence type="predicted"/>
<organism evidence="2 3">
    <name type="scientific">Desulfuromusa kysingii</name>
    <dbReference type="NCBI Taxonomy" id="37625"/>
    <lineage>
        <taxon>Bacteria</taxon>
        <taxon>Pseudomonadati</taxon>
        <taxon>Thermodesulfobacteriota</taxon>
        <taxon>Desulfuromonadia</taxon>
        <taxon>Desulfuromonadales</taxon>
        <taxon>Geopsychrobacteraceae</taxon>
        <taxon>Desulfuromusa</taxon>
    </lineage>
</organism>
<dbReference type="SUPFAM" id="SSF110997">
    <property type="entry name" value="Sporulation related repeat"/>
    <property type="match status" value="1"/>
</dbReference>
<feature type="domain" description="SPOR" evidence="1">
    <location>
        <begin position="155"/>
        <end position="235"/>
    </location>
</feature>
<evidence type="ECO:0000259" key="1">
    <source>
        <dbReference type="PROSITE" id="PS51724"/>
    </source>
</evidence>
<gene>
    <name evidence="2" type="ORF">SAMN05660420_00732</name>
</gene>
<dbReference type="InterPro" id="IPR007730">
    <property type="entry name" value="SPOR-like_dom"/>
</dbReference>
<dbReference type="GO" id="GO:0042834">
    <property type="term" value="F:peptidoglycan binding"/>
    <property type="evidence" value="ECO:0007669"/>
    <property type="project" value="InterPro"/>
</dbReference>
<reference evidence="2 3" key="1">
    <citation type="submission" date="2016-10" db="EMBL/GenBank/DDBJ databases">
        <authorList>
            <person name="de Groot N.N."/>
        </authorList>
    </citation>
    <scope>NUCLEOTIDE SEQUENCE [LARGE SCALE GENOMIC DNA]</scope>
    <source>
        <strain evidence="2 3">DSM 7343</strain>
    </source>
</reference>
<protein>
    <submittedName>
        <fullName evidence="2">Sporulation related domain-containing protein</fullName>
    </submittedName>
</protein>
<dbReference type="PANTHER" id="PTHR38687:SF1">
    <property type="entry name" value="CELL DIVISION PROTEIN DEDD"/>
    <property type="match status" value="1"/>
</dbReference>
<dbReference type="STRING" id="37625.SAMN05660420_00732"/>
<name>A0A1H3WYI2_9BACT</name>
<dbReference type="InterPro" id="IPR036680">
    <property type="entry name" value="SPOR-like_sf"/>
</dbReference>
<evidence type="ECO:0000313" key="3">
    <source>
        <dbReference type="Proteomes" id="UP000199409"/>
    </source>
</evidence>
<accession>A0A1H3WYI2</accession>
<dbReference type="EMBL" id="FNQN01000002">
    <property type="protein sequence ID" value="SDZ92010.1"/>
    <property type="molecule type" value="Genomic_DNA"/>
</dbReference>
<dbReference type="Pfam" id="PF05036">
    <property type="entry name" value="SPOR"/>
    <property type="match status" value="1"/>
</dbReference>
<dbReference type="InterPro" id="IPR052521">
    <property type="entry name" value="Cell_div_SPOR-domain"/>
</dbReference>
<dbReference type="PANTHER" id="PTHR38687">
    <property type="entry name" value="CELL DIVISION PROTEIN DEDD-RELATED"/>
    <property type="match status" value="1"/>
</dbReference>
<keyword evidence="3" id="KW-1185">Reference proteome</keyword>
<dbReference type="Proteomes" id="UP000199409">
    <property type="component" value="Unassembled WGS sequence"/>
</dbReference>
<dbReference type="PROSITE" id="PS51724">
    <property type="entry name" value="SPOR"/>
    <property type="match status" value="1"/>
</dbReference>
<dbReference type="GO" id="GO:0030428">
    <property type="term" value="C:cell septum"/>
    <property type="evidence" value="ECO:0007669"/>
    <property type="project" value="TreeGrafter"/>
</dbReference>
<dbReference type="Gene3D" id="3.30.70.1070">
    <property type="entry name" value="Sporulation related repeat"/>
    <property type="match status" value="1"/>
</dbReference>
<evidence type="ECO:0000313" key="2">
    <source>
        <dbReference type="EMBL" id="SDZ92010.1"/>
    </source>
</evidence>
<dbReference type="AlphaFoldDB" id="A0A1H3WYI2"/>
<sequence>MEKRQAVILLVLVLAVSLASFTLGVIVGRRGAERDLTQKYQQAERVLVAHAPVPIVEPAAEPDRAKAVDVPETEVVADEPKLSFYDDLEKETVPLGSGINLEPIEKIQAAETTQPPIDLPDQPIVTKSSPKVAVSTTVKKQNKPAAVVADRLPKATVGGSHAVQMGSFGAPGDAIALKQKMVDKGYPAFVVEADLGTKGLWYRVRIGPYADAETAVKAQEYLQEKDKIKGFITRQ</sequence>
<dbReference type="GO" id="GO:0032153">
    <property type="term" value="C:cell division site"/>
    <property type="evidence" value="ECO:0007669"/>
    <property type="project" value="TreeGrafter"/>
</dbReference>